<organism evidence="14 15">
    <name type="scientific">Tilletiopsis washingtonensis</name>
    <dbReference type="NCBI Taxonomy" id="58919"/>
    <lineage>
        <taxon>Eukaryota</taxon>
        <taxon>Fungi</taxon>
        <taxon>Dikarya</taxon>
        <taxon>Basidiomycota</taxon>
        <taxon>Ustilaginomycotina</taxon>
        <taxon>Exobasidiomycetes</taxon>
        <taxon>Entylomatales</taxon>
        <taxon>Entylomatales incertae sedis</taxon>
        <taxon>Tilletiopsis</taxon>
    </lineage>
</organism>
<evidence type="ECO:0000256" key="3">
    <source>
        <dbReference type="ARBA" id="ARBA00011775"/>
    </source>
</evidence>
<keyword evidence="6 12" id="KW-0931">ER-Golgi transport</keyword>
<comment type="function">
    <text evidence="11">The coatomer is a cytosolic protein complex that binds to dilysine motifs and reversibly associates with Golgi non-clathrin-coated vesicles, which further mediate biosynthetic protein transport from the ER, via the Golgi up to the trans Golgi network. Coatomer complex is required for budding from Golgi membranes, and is essential for the retrograde Golgi-to-ER transport of dilysine-tagged proteins. The zeta subunit may be involved in regulating the coat assembly and, hence, the rate of biosynthetic protein transport due to its association-dissociation properties with the coatomer complex.</text>
</comment>
<keyword evidence="10 12" id="KW-0968">Cytoplasmic vesicle</keyword>
<evidence type="ECO:0000313" key="15">
    <source>
        <dbReference type="Proteomes" id="UP000245946"/>
    </source>
</evidence>
<evidence type="ECO:0000256" key="6">
    <source>
        <dbReference type="ARBA" id="ARBA00022892"/>
    </source>
</evidence>
<comment type="subcellular location">
    <subcellularLocation>
        <location evidence="12">Cytoplasm</location>
    </subcellularLocation>
    <subcellularLocation>
        <location evidence="1 12">Golgi apparatus membrane</location>
        <topology evidence="1 12">Peripheral membrane protein</topology>
        <orientation evidence="1 12">Cytoplasmic side</orientation>
    </subcellularLocation>
    <subcellularLocation>
        <location evidence="12">Cytoplasmic vesicle</location>
        <location evidence="12">COPI-coated vesicle membrane</location>
        <topology evidence="12">Peripheral membrane protein</topology>
        <orientation evidence="12">Cytoplasmic side</orientation>
    </subcellularLocation>
</comment>
<dbReference type="STRING" id="58919.A0A316Z664"/>
<keyword evidence="5 12" id="KW-0963">Cytoplasm</keyword>
<dbReference type="Gene3D" id="3.30.450.60">
    <property type="match status" value="1"/>
</dbReference>
<dbReference type="GO" id="GO:0030126">
    <property type="term" value="C:COPI vesicle coat"/>
    <property type="evidence" value="ECO:0007669"/>
    <property type="project" value="UniProtKB-UniRule"/>
</dbReference>
<dbReference type="Pfam" id="PF01217">
    <property type="entry name" value="Clat_adaptor_s"/>
    <property type="match status" value="1"/>
</dbReference>
<evidence type="ECO:0000259" key="13">
    <source>
        <dbReference type="Pfam" id="PF01217"/>
    </source>
</evidence>
<comment type="subunit">
    <text evidence="3 12">Oligomeric complex that consists of at least the alpha, beta, beta', gamma, delta, epsilon and zeta subunits.</text>
</comment>
<dbReference type="GO" id="GO:0006886">
    <property type="term" value="P:intracellular protein transport"/>
    <property type="evidence" value="ECO:0007669"/>
    <property type="project" value="TreeGrafter"/>
</dbReference>
<evidence type="ECO:0000256" key="5">
    <source>
        <dbReference type="ARBA" id="ARBA00022490"/>
    </source>
</evidence>
<evidence type="ECO:0000256" key="11">
    <source>
        <dbReference type="ARBA" id="ARBA00045555"/>
    </source>
</evidence>
<gene>
    <name evidence="14" type="ORF">FA09DRAFT_343529</name>
</gene>
<evidence type="ECO:0000256" key="8">
    <source>
        <dbReference type="ARBA" id="ARBA00023034"/>
    </source>
</evidence>
<evidence type="ECO:0000313" key="14">
    <source>
        <dbReference type="EMBL" id="PWN97280.1"/>
    </source>
</evidence>
<feature type="domain" description="AP complex mu/sigma subunit" evidence="13">
    <location>
        <begin position="13"/>
        <end position="157"/>
    </location>
</feature>
<dbReference type="PANTHER" id="PTHR11043">
    <property type="entry name" value="ZETA-COAT PROTEIN"/>
    <property type="match status" value="1"/>
</dbReference>
<dbReference type="AlphaFoldDB" id="A0A316Z664"/>
<evidence type="ECO:0000256" key="7">
    <source>
        <dbReference type="ARBA" id="ARBA00022927"/>
    </source>
</evidence>
<dbReference type="RefSeq" id="XP_025597559.1">
    <property type="nucleotide sequence ID" value="XM_025744606.1"/>
</dbReference>
<name>A0A316Z664_9BASI</name>
<evidence type="ECO:0000256" key="12">
    <source>
        <dbReference type="RuleBase" id="RU366053"/>
    </source>
</evidence>
<dbReference type="InterPro" id="IPR039652">
    <property type="entry name" value="Coatomer_zeta"/>
</dbReference>
<keyword evidence="4 12" id="KW-0813">Transport</keyword>
<dbReference type="GO" id="GO:0006890">
    <property type="term" value="P:retrograde vesicle-mediated transport, Golgi to endoplasmic reticulum"/>
    <property type="evidence" value="ECO:0007669"/>
    <property type="project" value="UniProtKB-UniRule"/>
</dbReference>
<proteinExistence type="inferred from homology"/>
<comment type="similarity">
    <text evidence="2 12">Belongs to the adaptor complexes small subunit family.</text>
</comment>
<dbReference type="SUPFAM" id="SSF64356">
    <property type="entry name" value="SNARE-like"/>
    <property type="match status" value="1"/>
</dbReference>
<evidence type="ECO:0000256" key="10">
    <source>
        <dbReference type="ARBA" id="ARBA00023329"/>
    </source>
</evidence>
<dbReference type="GO" id="GO:0006891">
    <property type="term" value="P:intra-Golgi vesicle-mediated transport"/>
    <property type="evidence" value="ECO:0007669"/>
    <property type="project" value="TreeGrafter"/>
</dbReference>
<evidence type="ECO:0000256" key="4">
    <source>
        <dbReference type="ARBA" id="ARBA00022448"/>
    </source>
</evidence>
<keyword evidence="8 12" id="KW-0333">Golgi apparatus</keyword>
<protein>
    <recommendedName>
        <fullName evidence="12">Coatomer subunit zeta</fullName>
    </recommendedName>
</protein>
<dbReference type="OrthoDB" id="10249988at2759"/>
<evidence type="ECO:0000256" key="9">
    <source>
        <dbReference type="ARBA" id="ARBA00023136"/>
    </source>
</evidence>
<accession>A0A316Z664</accession>
<sequence>MVNLTLYSTSAVLLLDANDGGRIICKYYTPPHAPSKDAGAAAPLATLKEQRAFEKAVWEKTRRGGGDIILYDSHLLLFRTLPDVLLYVVAPAGENELMLSSLLSTLHDAITQLLPHGAIEKRALLENLDLVALAIDEAVDDGIILEMDATTIASRVSRPRPDVESVVQINEQSLLSAYSSLKERVAQRILQGGL</sequence>
<dbReference type="InterPro" id="IPR011012">
    <property type="entry name" value="Longin-like_dom_sf"/>
</dbReference>
<keyword evidence="7 12" id="KW-0653">Protein transport</keyword>
<dbReference type="PANTHER" id="PTHR11043:SF0">
    <property type="entry name" value="COATOMER SUBUNIT ZETA"/>
    <property type="match status" value="1"/>
</dbReference>
<evidence type="ECO:0000256" key="1">
    <source>
        <dbReference type="ARBA" id="ARBA00004255"/>
    </source>
</evidence>
<evidence type="ECO:0000256" key="2">
    <source>
        <dbReference type="ARBA" id="ARBA00006972"/>
    </source>
</evidence>
<keyword evidence="15" id="KW-1185">Reference proteome</keyword>
<dbReference type="Proteomes" id="UP000245946">
    <property type="component" value="Unassembled WGS sequence"/>
</dbReference>
<keyword evidence="9 12" id="KW-0472">Membrane</keyword>
<dbReference type="GeneID" id="37272150"/>
<dbReference type="GO" id="GO:0000139">
    <property type="term" value="C:Golgi membrane"/>
    <property type="evidence" value="ECO:0007669"/>
    <property type="project" value="UniProtKB-SubCell"/>
</dbReference>
<dbReference type="EMBL" id="KZ819295">
    <property type="protein sequence ID" value="PWN97280.1"/>
    <property type="molecule type" value="Genomic_DNA"/>
</dbReference>
<dbReference type="FunFam" id="3.30.450.60:FF:000013">
    <property type="entry name" value="Coatomer subunit zeta"/>
    <property type="match status" value="1"/>
</dbReference>
<reference evidence="14 15" key="1">
    <citation type="journal article" date="2018" name="Mol. Biol. Evol.">
        <title>Broad Genomic Sampling Reveals a Smut Pathogenic Ancestry of the Fungal Clade Ustilaginomycotina.</title>
        <authorList>
            <person name="Kijpornyongpan T."/>
            <person name="Mondo S.J."/>
            <person name="Barry K."/>
            <person name="Sandor L."/>
            <person name="Lee J."/>
            <person name="Lipzen A."/>
            <person name="Pangilinan J."/>
            <person name="LaButti K."/>
            <person name="Hainaut M."/>
            <person name="Henrissat B."/>
            <person name="Grigoriev I.V."/>
            <person name="Spatafora J.W."/>
            <person name="Aime M.C."/>
        </authorList>
    </citation>
    <scope>NUCLEOTIDE SEQUENCE [LARGE SCALE GENOMIC DNA]</scope>
    <source>
        <strain evidence="14 15">MCA 4186</strain>
    </source>
</reference>
<dbReference type="InterPro" id="IPR022775">
    <property type="entry name" value="AP_mu_sigma_su"/>
</dbReference>